<protein>
    <recommendedName>
        <fullName evidence="4">DUF4760 domain-containing protein</fullName>
    </recommendedName>
</protein>
<keyword evidence="1" id="KW-0472">Membrane</keyword>
<dbReference type="RefSeq" id="WP_191074380.1">
    <property type="nucleotide sequence ID" value="NZ_JACTAG010000001.1"/>
</dbReference>
<proteinExistence type="predicted"/>
<keyword evidence="3" id="KW-1185">Reference proteome</keyword>
<evidence type="ECO:0008006" key="4">
    <source>
        <dbReference type="Google" id="ProtNLM"/>
    </source>
</evidence>
<dbReference type="EMBL" id="JACTAG010000001">
    <property type="protein sequence ID" value="MBD3663412.1"/>
    <property type="molecule type" value="Genomic_DNA"/>
</dbReference>
<evidence type="ECO:0000313" key="3">
    <source>
        <dbReference type="Proteomes" id="UP000635142"/>
    </source>
</evidence>
<comment type="caution">
    <text evidence="2">The sequence shown here is derived from an EMBL/GenBank/DDBJ whole genome shotgun (WGS) entry which is preliminary data.</text>
</comment>
<feature type="transmembrane region" description="Helical" evidence="1">
    <location>
        <begin position="15"/>
        <end position="32"/>
    </location>
</feature>
<gene>
    <name evidence="2" type="ORF">H9Q16_05725</name>
</gene>
<keyword evidence="1" id="KW-0812">Transmembrane</keyword>
<sequence length="191" mass="22495">MKLLLDFVANPDNEWIWHLVQATLVIIGFYLVSRQLRLARDQNSISHLNYFREVWNSEPLLRARLAVAERTVLESSDFEGYEDVLVTFMEDLGAAISVGQVNTEHVWRYYSYYIDGYWLLLNPKVTYYRERTSDPIYFEGFEELHNLSARVSRQHGTFPMLESYLSSFRKEEIKTVRFLLGSDLLPDNPVQ</sequence>
<dbReference type="AlphaFoldDB" id="A0A927HD89"/>
<dbReference type="Proteomes" id="UP000635142">
    <property type="component" value="Unassembled WGS sequence"/>
</dbReference>
<reference evidence="2" key="1">
    <citation type="submission" date="2020-08" db="EMBL/GenBank/DDBJ databases">
        <title>Sulfitobacter aestuariivivens sp. nov., isolated from a tidal flat.</title>
        <authorList>
            <person name="Park S."/>
            <person name="Yoon J.-H."/>
        </authorList>
    </citation>
    <scope>NUCLEOTIDE SEQUENCE</scope>
    <source>
        <strain evidence="2">TSTF-M16</strain>
    </source>
</reference>
<name>A0A927HD89_9RHOB</name>
<organism evidence="2 3">
    <name type="scientific">Sulfitobacter aestuariivivens</name>
    <dbReference type="NCBI Taxonomy" id="2766981"/>
    <lineage>
        <taxon>Bacteria</taxon>
        <taxon>Pseudomonadati</taxon>
        <taxon>Pseudomonadota</taxon>
        <taxon>Alphaproteobacteria</taxon>
        <taxon>Rhodobacterales</taxon>
        <taxon>Roseobacteraceae</taxon>
        <taxon>Sulfitobacter</taxon>
    </lineage>
</organism>
<keyword evidence="1" id="KW-1133">Transmembrane helix</keyword>
<accession>A0A927HD89</accession>
<evidence type="ECO:0000256" key="1">
    <source>
        <dbReference type="SAM" id="Phobius"/>
    </source>
</evidence>
<evidence type="ECO:0000313" key="2">
    <source>
        <dbReference type="EMBL" id="MBD3663412.1"/>
    </source>
</evidence>